<dbReference type="SUPFAM" id="SSF50978">
    <property type="entry name" value="WD40 repeat-like"/>
    <property type="match status" value="2"/>
</dbReference>
<dbReference type="PRINTS" id="PR00320">
    <property type="entry name" value="GPROTEINBRPT"/>
</dbReference>
<dbReference type="InterPro" id="IPR027417">
    <property type="entry name" value="P-loop_NTPase"/>
</dbReference>
<dbReference type="InterPro" id="IPR015943">
    <property type="entry name" value="WD40/YVTN_repeat-like_dom_sf"/>
</dbReference>
<dbReference type="Pfam" id="PF00400">
    <property type="entry name" value="WD40"/>
    <property type="match status" value="9"/>
</dbReference>
<feature type="repeat" description="WD" evidence="3">
    <location>
        <begin position="878"/>
        <end position="919"/>
    </location>
</feature>
<organism evidence="6 7">
    <name type="scientific">Corallococcus interemptor</name>
    <dbReference type="NCBI Taxonomy" id="2316720"/>
    <lineage>
        <taxon>Bacteria</taxon>
        <taxon>Pseudomonadati</taxon>
        <taxon>Myxococcota</taxon>
        <taxon>Myxococcia</taxon>
        <taxon>Myxococcales</taxon>
        <taxon>Cystobacterineae</taxon>
        <taxon>Myxococcaceae</taxon>
        <taxon>Corallococcus</taxon>
    </lineage>
</organism>
<dbReference type="InterPro" id="IPR011047">
    <property type="entry name" value="Quinoprotein_ADH-like_sf"/>
</dbReference>
<keyword evidence="1 3" id="KW-0853">WD repeat</keyword>
<reference evidence="7" key="1">
    <citation type="submission" date="2018-09" db="EMBL/GenBank/DDBJ databases">
        <authorList>
            <person name="Livingstone P.G."/>
            <person name="Whitworth D.E."/>
        </authorList>
    </citation>
    <scope>NUCLEOTIDE SEQUENCE [LARGE SCALE GENOMIC DNA]</scope>
    <source>
        <strain evidence="7">AB047A</strain>
    </source>
</reference>
<keyword evidence="7" id="KW-1185">Reference proteome</keyword>
<feature type="repeat" description="WD" evidence="3">
    <location>
        <begin position="1363"/>
        <end position="1394"/>
    </location>
</feature>
<dbReference type="RefSeq" id="WP_121768700.1">
    <property type="nucleotide sequence ID" value="NZ_RAWM01000001.1"/>
</dbReference>
<feature type="repeat" description="WD" evidence="3">
    <location>
        <begin position="836"/>
        <end position="877"/>
    </location>
</feature>
<name>A0A3A8QZN7_9BACT</name>
<dbReference type="InterPro" id="IPR049052">
    <property type="entry name" value="nSTAND1"/>
</dbReference>
<dbReference type="PANTHER" id="PTHR19848">
    <property type="entry name" value="WD40 REPEAT PROTEIN"/>
    <property type="match status" value="1"/>
</dbReference>
<evidence type="ECO:0000256" key="1">
    <source>
        <dbReference type="ARBA" id="ARBA00022574"/>
    </source>
</evidence>
<feature type="region of interest" description="Disordered" evidence="4">
    <location>
        <begin position="588"/>
        <end position="623"/>
    </location>
</feature>
<feature type="repeat" description="WD" evidence="3">
    <location>
        <begin position="1046"/>
        <end position="1087"/>
    </location>
</feature>
<dbReference type="CDD" id="cd00200">
    <property type="entry name" value="WD40"/>
    <property type="match status" value="2"/>
</dbReference>
<dbReference type="SMART" id="SM00320">
    <property type="entry name" value="WD40"/>
    <property type="match status" value="14"/>
</dbReference>
<dbReference type="GO" id="GO:0007165">
    <property type="term" value="P:signal transduction"/>
    <property type="evidence" value="ECO:0007669"/>
    <property type="project" value="InterPro"/>
</dbReference>
<sequence length="1430" mass="156019">MFHVFLSHSSADKPAVEQIAGRLRDEASLSPFLDKWHLVPGAPWQPALEQALAESETAAVFFGPSGLGPWHHEELQLALMHAVRHRDDFRLIPVLLPGASPEQLSGFLGLRTWVDFRDGLDGEEAFNRLVAGIQGRAPSSTTLLLPDEPAPYRGLLAFDEPHSEYFFGRESDIERTLEKLRDERFVAVVGPSGCGKSSLVLGGVLPRLKQRHGSPTPASRTWTFRPGDRPLRALADVLASQEVHAEQRLQLADALHARFLERPDGLRTVVGSLFPESPSPLILVVDQLEELFTHAPENEEAGEVNPFVANLREAALRGSNALRIIVTLRADFFDRCLSLGPLRELLQDRDALLGGLGDEAFRDVILRPAQKVGAFLEKGLLTTILKDISREPGALPLLEDALDQLWRARRGTWLTLAAYEASGGLAQALQRRAQACYEGLQPEEREVARLLLVRLTSLGEDREDTRRRVARTELDFPGVPGTLLDHVLGVLSGPGARLIVADQHSVELAHEVLIRTWPTLRGWLDEDRRELRIQRRLAEVAGEWKEQGRDASYLYAGARLLDAEELFKHKPALLNQLEREFLEASRSQRDELQREAESRTQRDLDAARRLTEESEARRRTEAEGAAKARRAARLLRNLVAGLSVAILAAAGGSVLLYQEKRVALSRELALSARQNISEDPQRALLLLQEAQRLAPVDNLGEILDAWSQEPCLRVLRVQGGFLFSARFNRDASRILTFSDDNIARLWDASSGKPIANLKGTVGSFSPDGSRILTATRRGEAYLWDTASGKQLFTLQGHSSVVWFVQFSPDGTKVLTASYDSTVHISATASGQLLTELKGHEKEVQTAIFSRDGMRVLTASDDGTARLWDAGSGKQLLQFKGHSMALELAVFNLDESRVLTASEDGSTRIWDARSGKQLASLKGHAASVESAVYSPDGSRIVTASSDGTARIWEASSGKHLMTLLGHFGGVGSATFNSNGAQILTASADGTARIWDVSSGRQLATLQGHTHRLTTARFSPDGTRILTASYDGIARVWDAAPGKPVLTLTGHDQEKGPATFSPDGLRILTVSEDGTARIWDTSSGKPIHTPPAQPSGMHPEKFSPDGSRVLMISEDGGARIESTFTYQESVLLEGYAPEKSLSAFSPDGARLLKLSAGRSIPVWDTTTGKQLTTLDGLPADVITAEFSPDGSRVITFFQERDASVWNTTSGKQLATLEGQLTPSMMTAFSPDGSRLLTTSMEGLLNLAKNLAKGVKPSEISSADLAAAHLWDVSSGRQLVTPLGAFLGPQRAAFSPDDTKVITGFFEGHALLWEAATGEAIALLQGHSQPVTSVMFSPDGAWVLTASEDGTARIWDAATGVPLARLQGHSNAISQARFSPDGTYVLTASNNGIVQLWPSWRWAPQAFARLDAGRELECDERRTFLHEEIECPE</sequence>
<feature type="repeat" description="WD" evidence="3">
    <location>
        <begin position="1172"/>
        <end position="1213"/>
    </location>
</feature>
<dbReference type="InterPro" id="IPR000157">
    <property type="entry name" value="TIR_dom"/>
</dbReference>
<evidence type="ECO:0000256" key="3">
    <source>
        <dbReference type="PROSITE-ProRule" id="PRU00221"/>
    </source>
</evidence>
<dbReference type="PANTHER" id="PTHR19848:SF8">
    <property type="entry name" value="F-BOX AND WD REPEAT DOMAIN CONTAINING 7"/>
    <property type="match status" value="1"/>
</dbReference>
<feature type="repeat" description="WD" evidence="3">
    <location>
        <begin position="1130"/>
        <end position="1171"/>
    </location>
</feature>
<feature type="repeat" description="WD" evidence="3">
    <location>
        <begin position="920"/>
        <end position="961"/>
    </location>
</feature>
<dbReference type="OrthoDB" id="9765809at2"/>
<evidence type="ECO:0000259" key="5">
    <source>
        <dbReference type="PROSITE" id="PS50104"/>
    </source>
</evidence>
<keyword evidence="2" id="KW-0677">Repeat</keyword>
<dbReference type="PROSITE" id="PS50294">
    <property type="entry name" value="WD_REPEATS_REGION"/>
    <property type="match status" value="9"/>
</dbReference>
<comment type="caution">
    <text evidence="6">The sequence shown here is derived from an EMBL/GenBank/DDBJ whole genome shotgun (WGS) entry which is preliminary data.</text>
</comment>
<feature type="repeat" description="WD" evidence="3">
    <location>
        <begin position="962"/>
        <end position="1003"/>
    </location>
</feature>
<dbReference type="PROSITE" id="PS50082">
    <property type="entry name" value="WD_REPEATS_2"/>
    <property type="match status" value="13"/>
</dbReference>
<dbReference type="Gene3D" id="3.40.50.10140">
    <property type="entry name" value="Toll/interleukin-1 receptor homology (TIR) domain"/>
    <property type="match status" value="1"/>
</dbReference>
<dbReference type="InterPro" id="IPR019775">
    <property type="entry name" value="WD40_repeat_CS"/>
</dbReference>
<dbReference type="EMBL" id="RAWM01000001">
    <property type="protein sequence ID" value="RKH74037.1"/>
    <property type="molecule type" value="Genomic_DNA"/>
</dbReference>
<evidence type="ECO:0000256" key="4">
    <source>
        <dbReference type="SAM" id="MobiDB-lite"/>
    </source>
</evidence>
<feature type="repeat" description="WD" evidence="3">
    <location>
        <begin position="763"/>
        <end position="793"/>
    </location>
</feature>
<proteinExistence type="predicted"/>
<accession>A0A3A8QZN7</accession>
<dbReference type="InterPro" id="IPR035897">
    <property type="entry name" value="Toll_tir_struct_dom_sf"/>
</dbReference>
<dbReference type="PROSITE" id="PS50104">
    <property type="entry name" value="TIR"/>
    <property type="match status" value="1"/>
</dbReference>
<gene>
    <name evidence="6" type="ORF">D7X96_00245</name>
</gene>
<evidence type="ECO:0000313" key="6">
    <source>
        <dbReference type="EMBL" id="RKH74037.1"/>
    </source>
</evidence>
<dbReference type="Pfam" id="PF13676">
    <property type="entry name" value="TIR_2"/>
    <property type="match status" value="1"/>
</dbReference>
<dbReference type="Proteomes" id="UP000282656">
    <property type="component" value="Unassembled WGS sequence"/>
</dbReference>
<dbReference type="SUPFAM" id="SSF52540">
    <property type="entry name" value="P-loop containing nucleoside triphosphate hydrolases"/>
    <property type="match status" value="1"/>
</dbReference>
<dbReference type="InterPro" id="IPR036322">
    <property type="entry name" value="WD40_repeat_dom_sf"/>
</dbReference>
<evidence type="ECO:0000313" key="7">
    <source>
        <dbReference type="Proteomes" id="UP000282656"/>
    </source>
</evidence>
<feature type="repeat" description="WD" evidence="3">
    <location>
        <begin position="1004"/>
        <end position="1045"/>
    </location>
</feature>
<feature type="region of interest" description="Disordered" evidence="4">
    <location>
        <begin position="1076"/>
        <end position="1097"/>
    </location>
</feature>
<dbReference type="PROSITE" id="PS00678">
    <property type="entry name" value="WD_REPEATS_1"/>
    <property type="match status" value="5"/>
</dbReference>
<feature type="repeat" description="WD" evidence="3">
    <location>
        <begin position="794"/>
        <end position="824"/>
    </location>
</feature>
<dbReference type="InterPro" id="IPR001680">
    <property type="entry name" value="WD40_rpt"/>
</dbReference>
<dbReference type="SUPFAM" id="SSF52200">
    <property type="entry name" value="Toll/Interleukin receptor TIR domain"/>
    <property type="match status" value="1"/>
</dbReference>
<feature type="repeat" description="WD" evidence="3">
    <location>
        <begin position="1321"/>
        <end position="1362"/>
    </location>
</feature>
<dbReference type="SUPFAM" id="SSF50998">
    <property type="entry name" value="Quinoprotein alcohol dehydrogenase-like"/>
    <property type="match status" value="1"/>
</dbReference>
<dbReference type="Gene3D" id="3.40.50.300">
    <property type="entry name" value="P-loop containing nucleotide triphosphate hydrolases"/>
    <property type="match status" value="1"/>
</dbReference>
<protein>
    <submittedName>
        <fullName evidence="6">TIR domain-containing protein</fullName>
    </submittedName>
</protein>
<dbReference type="Gene3D" id="2.130.10.10">
    <property type="entry name" value="YVTN repeat-like/Quinoprotein amine dehydrogenase"/>
    <property type="match status" value="7"/>
</dbReference>
<feature type="repeat" description="WD" evidence="3">
    <location>
        <begin position="715"/>
        <end position="756"/>
    </location>
</feature>
<feature type="domain" description="TIR" evidence="5">
    <location>
        <begin position="1"/>
        <end position="134"/>
    </location>
</feature>
<dbReference type="Pfam" id="PF20703">
    <property type="entry name" value="nSTAND1"/>
    <property type="match status" value="1"/>
</dbReference>
<dbReference type="InterPro" id="IPR020472">
    <property type="entry name" value="WD40_PAC1"/>
</dbReference>
<evidence type="ECO:0000256" key="2">
    <source>
        <dbReference type="ARBA" id="ARBA00022737"/>
    </source>
</evidence>